<feature type="domain" description="HTH marR-type" evidence="4">
    <location>
        <begin position="1"/>
        <end position="130"/>
    </location>
</feature>
<sequence length="139" mass="15873">MGLLKNTGEIERYLRTQLHKNFASTLPQFDLLAALDHAEKPLSKTELSQQMMVSNGNVTWLVNRMVSEGLITHVLSIKDRRVKLVELTNKGAADFQQMVVEHEKWLVNIFKDLKTDDLNLLVSSLNLLRKVTKNNTSSR</sequence>
<dbReference type="InterPro" id="IPR036388">
    <property type="entry name" value="WH-like_DNA-bd_sf"/>
</dbReference>
<organism evidence="5">
    <name type="scientific">marine metagenome</name>
    <dbReference type="NCBI Taxonomy" id="408172"/>
    <lineage>
        <taxon>unclassified sequences</taxon>
        <taxon>metagenomes</taxon>
        <taxon>ecological metagenomes</taxon>
    </lineage>
</organism>
<evidence type="ECO:0000256" key="2">
    <source>
        <dbReference type="ARBA" id="ARBA00023125"/>
    </source>
</evidence>
<dbReference type="PROSITE" id="PS50995">
    <property type="entry name" value="HTH_MARR_2"/>
    <property type="match status" value="1"/>
</dbReference>
<gene>
    <name evidence="5" type="ORF">METZ01_LOCUS70172</name>
</gene>
<keyword evidence="3" id="KW-0804">Transcription</keyword>
<dbReference type="SUPFAM" id="SSF46785">
    <property type="entry name" value="Winged helix' DNA-binding domain"/>
    <property type="match status" value="1"/>
</dbReference>
<evidence type="ECO:0000256" key="1">
    <source>
        <dbReference type="ARBA" id="ARBA00023015"/>
    </source>
</evidence>
<protein>
    <recommendedName>
        <fullName evidence="4">HTH marR-type domain-containing protein</fullName>
    </recommendedName>
</protein>
<dbReference type="Pfam" id="PF12802">
    <property type="entry name" value="MarR_2"/>
    <property type="match status" value="1"/>
</dbReference>
<reference evidence="5" key="1">
    <citation type="submission" date="2018-05" db="EMBL/GenBank/DDBJ databases">
        <authorList>
            <person name="Lanie J.A."/>
            <person name="Ng W.-L."/>
            <person name="Kazmierczak K.M."/>
            <person name="Andrzejewski T.M."/>
            <person name="Davidsen T.M."/>
            <person name="Wayne K.J."/>
            <person name="Tettelin H."/>
            <person name="Glass J.I."/>
            <person name="Rusch D."/>
            <person name="Podicherti R."/>
            <person name="Tsui H.-C.T."/>
            <person name="Winkler M.E."/>
        </authorList>
    </citation>
    <scope>NUCLEOTIDE SEQUENCE</scope>
</reference>
<dbReference type="GO" id="GO:0003700">
    <property type="term" value="F:DNA-binding transcription factor activity"/>
    <property type="evidence" value="ECO:0007669"/>
    <property type="project" value="InterPro"/>
</dbReference>
<evidence type="ECO:0000259" key="4">
    <source>
        <dbReference type="PROSITE" id="PS50995"/>
    </source>
</evidence>
<dbReference type="GO" id="GO:0003677">
    <property type="term" value="F:DNA binding"/>
    <property type="evidence" value="ECO:0007669"/>
    <property type="project" value="UniProtKB-KW"/>
</dbReference>
<dbReference type="PRINTS" id="PR00598">
    <property type="entry name" value="HTHMARR"/>
</dbReference>
<dbReference type="InterPro" id="IPR036390">
    <property type="entry name" value="WH_DNA-bd_sf"/>
</dbReference>
<keyword evidence="2" id="KW-0238">DNA-binding</keyword>
<dbReference type="Gene3D" id="1.10.10.10">
    <property type="entry name" value="Winged helix-like DNA-binding domain superfamily/Winged helix DNA-binding domain"/>
    <property type="match status" value="1"/>
</dbReference>
<dbReference type="SMART" id="SM00347">
    <property type="entry name" value="HTH_MARR"/>
    <property type="match status" value="1"/>
</dbReference>
<accession>A0A381TP68</accession>
<keyword evidence="1" id="KW-0805">Transcription regulation</keyword>
<evidence type="ECO:0000313" key="5">
    <source>
        <dbReference type="EMBL" id="SVA17318.1"/>
    </source>
</evidence>
<dbReference type="EMBL" id="UINC01004853">
    <property type="protein sequence ID" value="SVA17318.1"/>
    <property type="molecule type" value="Genomic_DNA"/>
</dbReference>
<proteinExistence type="predicted"/>
<evidence type="ECO:0000256" key="3">
    <source>
        <dbReference type="ARBA" id="ARBA00023163"/>
    </source>
</evidence>
<dbReference type="InterPro" id="IPR000835">
    <property type="entry name" value="HTH_MarR-typ"/>
</dbReference>
<name>A0A381TP68_9ZZZZ</name>
<dbReference type="PANTHER" id="PTHR42756">
    <property type="entry name" value="TRANSCRIPTIONAL REGULATOR, MARR"/>
    <property type="match status" value="1"/>
</dbReference>
<dbReference type="PANTHER" id="PTHR42756:SF1">
    <property type="entry name" value="TRANSCRIPTIONAL REPRESSOR OF EMRAB OPERON"/>
    <property type="match status" value="1"/>
</dbReference>
<dbReference type="AlphaFoldDB" id="A0A381TP68"/>